<dbReference type="Gene3D" id="3.30.310.110">
    <property type="entry name" value="XisI-like"/>
    <property type="match status" value="1"/>
</dbReference>
<gene>
    <name evidence="1" type="ORF">WA1_49025</name>
</gene>
<dbReference type="RefSeq" id="WP_017742293.1">
    <property type="nucleotide sequence ID" value="NZ_KQ976354.1"/>
</dbReference>
<dbReference type="CDD" id="cd16382">
    <property type="entry name" value="XisI-like"/>
    <property type="match status" value="1"/>
</dbReference>
<name>A0A139WU74_9CYAN</name>
<evidence type="ECO:0000313" key="1">
    <source>
        <dbReference type="EMBL" id="KYC35963.1"/>
    </source>
</evidence>
<dbReference type="Pfam" id="PF08869">
    <property type="entry name" value="XisI"/>
    <property type="match status" value="1"/>
</dbReference>
<reference evidence="1 2" key="1">
    <citation type="journal article" date="2013" name="Genome Biol. Evol.">
        <title>Genomes of Stigonematalean cyanobacteria (subsection V) and the evolution of oxygenic photosynthesis from prokaryotes to plastids.</title>
        <authorList>
            <person name="Dagan T."/>
            <person name="Roettger M."/>
            <person name="Stucken K."/>
            <person name="Landan G."/>
            <person name="Koch R."/>
            <person name="Major P."/>
            <person name="Gould S.B."/>
            <person name="Goremykin V.V."/>
            <person name="Rippka R."/>
            <person name="Tandeau de Marsac N."/>
            <person name="Gugger M."/>
            <person name="Lockhart P.J."/>
            <person name="Allen J.F."/>
            <person name="Brune I."/>
            <person name="Maus I."/>
            <person name="Puhler A."/>
            <person name="Martin W.F."/>
        </authorList>
    </citation>
    <scope>NUCLEOTIDE SEQUENCE [LARGE SCALE GENOMIC DNA]</scope>
    <source>
        <strain evidence="1 2">PCC 7110</strain>
    </source>
</reference>
<keyword evidence="2" id="KW-1185">Reference proteome</keyword>
<dbReference type="InterPro" id="IPR035943">
    <property type="entry name" value="XisI-like_sf"/>
</dbReference>
<dbReference type="SUPFAM" id="SSF143847">
    <property type="entry name" value="XisI-like"/>
    <property type="match status" value="1"/>
</dbReference>
<dbReference type="STRING" id="128403.WA1_49025"/>
<dbReference type="InterPro" id="IPR014968">
    <property type="entry name" value="XisI"/>
</dbReference>
<comment type="caution">
    <text evidence="1">The sequence shown here is derived from an EMBL/GenBank/DDBJ whole genome shotgun (WGS) entry which is preliminary data.</text>
</comment>
<protein>
    <submittedName>
        <fullName evidence="1">FdxN element excision controlling factor protein</fullName>
    </submittedName>
</protein>
<dbReference type="AlphaFoldDB" id="A0A139WU74"/>
<proteinExistence type="predicted"/>
<evidence type="ECO:0000313" key="2">
    <source>
        <dbReference type="Proteomes" id="UP000076925"/>
    </source>
</evidence>
<dbReference type="OrthoDB" id="467081at2"/>
<dbReference type="Proteomes" id="UP000076925">
    <property type="component" value="Unassembled WGS sequence"/>
</dbReference>
<sequence>MDTLDAYRRIIKDVLIPYTQIPYSHGDIHCKTVFDSENDNYLLVTLGWDGVKRIHGCLVHIEIIDGKVWVQRDDTEDGVTYELVDAGIPKDKIVLGFHPPNVRPHTGYAVA</sequence>
<dbReference type="EMBL" id="ANNX02000048">
    <property type="protein sequence ID" value="KYC35963.1"/>
    <property type="molecule type" value="Genomic_DNA"/>
</dbReference>
<accession>A0A139WU74</accession>
<organism evidence="1 2">
    <name type="scientific">Scytonema hofmannii PCC 7110</name>
    <dbReference type="NCBI Taxonomy" id="128403"/>
    <lineage>
        <taxon>Bacteria</taxon>
        <taxon>Bacillati</taxon>
        <taxon>Cyanobacteriota</taxon>
        <taxon>Cyanophyceae</taxon>
        <taxon>Nostocales</taxon>
        <taxon>Scytonemataceae</taxon>
        <taxon>Scytonema</taxon>
    </lineage>
</organism>